<sequence>MTITLDLPTDWDTLFQEVRQEASIPDCTLTSLNKYHTVVRDMVVDLGKLQQMLKQQGVSPLMVSVYADVVRIPAGLNWTLQSSSLTLFARRIETSDQARITLDFREKANAVLLLYAQEFTAPLQIKALMAGQSEPTSLAISKLDTIGLRISCADNKLQQIPLKSLTAPLTNEGSDLHLMLVEEFMYATVLVNRQPDAAEPMLEWIRACAVFSPAFNEMVVQSASLLVILKSQPSNALFVPVLSPQVYKDTAAAYTAVALEYERQYERFSAQESDLNARIEAAELMLKDSVAQSQFNQQLIQQCDTNLGIARKAVDAAMTRFKMQQLEMQRAAGTFALGLEVWKTQQQWKAALAIIGAILDFASSIATMAATAGAAAPAAAAEAAAAAATAAKNAVELGDAMKNLSKIIEALAKVYDMAIKIQQAATSLAQGQSMADKLAQMSLDGDQGELSGTVFWDQYQLQADANMKPAIDNNIGGASDYQLQMDILALYGKDLTTKQVALIQMSEQLVRLKLQQQVDDARQARLEDYVKQLKAGQAPTTEMMQQFYLRYLMQKMSLFVALENYMHAYKYWALQDSTCSCSITEKIEALTSGLAQIQNDYNRALEHFNPHPQAFQNMPYAITAAGKLEAFKQNGSVSFTIGALDSVFADFNRVRVDLVRVRLAGARCASPIYVELRTTGVYTDRWQNKPTTPFVSQGLQLGFIYDPANGSVLLDGRLADETKFAYFVPTPFTEWRVSLATDSQYNRQLDLSGLTGIELEFSGSLIAKMN</sequence>
<evidence type="ECO:0000313" key="1">
    <source>
        <dbReference type="EMBL" id="TFE83700.1"/>
    </source>
</evidence>
<comment type="caution">
    <text evidence="1">The sequence shown here is derived from an EMBL/GenBank/DDBJ whole genome shotgun (WGS) entry which is preliminary data.</text>
</comment>
<gene>
    <name evidence="1" type="ORF">B5M42_22250</name>
</gene>
<reference evidence="1 2" key="1">
    <citation type="submission" date="2017-03" db="EMBL/GenBank/DDBJ databases">
        <title>Isolation of Levoglucosan Utilizing Bacteria.</title>
        <authorList>
            <person name="Arya A.S."/>
        </authorList>
    </citation>
    <scope>NUCLEOTIDE SEQUENCE [LARGE SCALE GENOMIC DNA]</scope>
    <source>
        <strain evidence="1 2">MEC069</strain>
    </source>
</reference>
<dbReference type="AlphaFoldDB" id="A0A4Y8PT09"/>
<proteinExistence type="predicted"/>
<dbReference type="PANTHER" id="PTHR34714">
    <property type="entry name" value="EGF-LIKE DOMAIN-CONTAINING PROTEIN"/>
    <property type="match status" value="1"/>
</dbReference>
<evidence type="ECO:0000313" key="2">
    <source>
        <dbReference type="Proteomes" id="UP000298246"/>
    </source>
</evidence>
<dbReference type="EMBL" id="MYFO01000044">
    <property type="protein sequence ID" value="TFE83700.1"/>
    <property type="molecule type" value="Genomic_DNA"/>
</dbReference>
<dbReference type="OrthoDB" id="8478831at2"/>
<dbReference type="Proteomes" id="UP000298246">
    <property type="component" value="Unassembled WGS sequence"/>
</dbReference>
<protein>
    <submittedName>
        <fullName evidence="1">Uncharacterized protein</fullName>
    </submittedName>
</protein>
<dbReference type="PANTHER" id="PTHR34714:SF2">
    <property type="entry name" value="EGF-LIKE DOMAIN-CONTAINING PROTEIN"/>
    <property type="match status" value="1"/>
</dbReference>
<organism evidence="1 2">
    <name type="scientific">Paenibacillus athensensis</name>
    <dbReference type="NCBI Taxonomy" id="1967502"/>
    <lineage>
        <taxon>Bacteria</taxon>
        <taxon>Bacillati</taxon>
        <taxon>Bacillota</taxon>
        <taxon>Bacilli</taxon>
        <taxon>Bacillales</taxon>
        <taxon>Paenibacillaceae</taxon>
        <taxon>Paenibacillus</taxon>
    </lineage>
</organism>
<accession>A0A4Y8PT09</accession>
<name>A0A4Y8PT09_9BACL</name>
<keyword evidence="2" id="KW-1185">Reference proteome</keyword>
<dbReference type="RefSeq" id="WP_134756919.1">
    <property type="nucleotide sequence ID" value="NZ_MYFO02000001.1"/>
</dbReference>